<dbReference type="InterPro" id="IPR005565">
    <property type="entry name" value="Hemolysn_activator_HlyB_C"/>
</dbReference>
<keyword evidence="8" id="KW-0998">Cell outer membrane</keyword>
<comment type="caution">
    <text evidence="11">The sequence shown here is derived from an EMBL/GenBank/DDBJ whole genome shotgun (WGS) entry which is preliminary data.</text>
</comment>
<reference evidence="11" key="1">
    <citation type="submission" date="2019-02" db="EMBL/GenBank/DDBJ databases">
        <authorList>
            <person name="Li S.-H."/>
        </authorList>
    </citation>
    <scope>NUCLEOTIDE SEQUENCE</scope>
    <source>
        <strain evidence="11">IMCC14734</strain>
    </source>
</reference>
<proteinExistence type="inferred from homology"/>
<evidence type="ECO:0000313" key="12">
    <source>
        <dbReference type="Proteomes" id="UP001143362"/>
    </source>
</evidence>
<dbReference type="RefSeq" id="WP_279245766.1">
    <property type="nucleotide sequence ID" value="NZ_SHNN01000002.1"/>
</dbReference>
<sequence length="546" mass="60206">MNFCSQLGRSLVLVVFSSSVSSQVLPPAIDPAGQEQDLMRREQILRQREELLEQTREQEEETSVEAQSELDEETFVLTSVRFSQSELLSEDELRSLVEPYIGQETGLSDLNRLVAAINGLYRQKGIFTAAALLPQQEVDNGTVVIRLVEGQLGDVLVEGNSYVAEDFVEGWLNPAEGERLEDMNLLEVDILRYNRVNDSRLQAELRAGKAFGLTDLVLRVDEVAQNNLQVFADNYGFESSGEEEVGAIYRRYGLISGADRAWVYALATEGNLAFSANYNAPLKASRWRLGSTVSLNETEVVSGDFKDVSVEGSSNSISLESSFLAHSATNRWINLLGTAYYSNSESTVAGEIISDYEIVRLDAGADFTWVGSGWQWSARQMFGWVSTKNKAVADSDQDFMMLSGDSSIFYRLGASNWYGLAQFDYQYTDEDLIPGAVAYSMGGATSVRGYKAGFISGDSAFRLSLEAHYGGFQLFGGNVDAFLFYDAGKVYALDLTQPAQAVGAGLGWSGGPGFSFTSTIAHPTEDVLPDQDDWVFYGRFSWNWSD</sequence>
<dbReference type="Gene3D" id="2.40.160.50">
    <property type="entry name" value="membrane protein fhac: a member of the omp85/tpsb transporter family"/>
    <property type="match status" value="1"/>
</dbReference>
<keyword evidence="7" id="KW-0472">Membrane</keyword>
<evidence type="ECO:0000256" key="5">
    <source>
        <dbReference type="ARBA" id="ARBA00022692"/>
    </source>
</evidence>
<dbReference type="InterPro" id="IPR013686">
    <property type="entry name" value="Polypept-transport_assoc_ShlB"/>
</dbReference>
<evidence type="ECO:0000313" key="11">
    <source>
        <dbReference type="EMBL" id="MCX2981769.1"/>
    </source>
</evidence>
<dbReference type="Gene3D" id="3.10.20.310">
    <property type="entry name" value="membrane protein fhac"/>
    <property type="match status" value="1"/>
</dbReference>
<protein>
    <submittedName>
        <fullName evidence="11">ShlB/FhaC/HecB family hemolysin secretion/activation protein</fullName>
    </submittedName>
</protein>
<evidence type="ECO:0000256" key="1">
    <source>
        <dbReference type="ARBA" id="ARBA00004442"/>
    </source>
</evidence>
<dbReference type="Proteomes" id="UP001143362">
    <property type="component" value="Unassembled WGS sequence"/>
</dbReference>
<keyword evidence="4" id="KW-1134">Transmembrane beta strand</keyword>
<dbReference type="InterPro" id="IPR051544">
    <property type="entry name" value="TPS_OM_transporter"/>
</dbReference>
<feature type="domain" description="POTRA" evidence="10">
    <location>
        <begin position="75"/>
        <end position="150"/>
    </location>
</feature>
<comment type="subcellular location">
    <subcellularLocation>
        <location evidence="1">Cell outer membrane</location>
    </subcellularLocation>
</comment>
<keyword evidence="12" id="KW-1185">Reference proteome</keyword>
<evidence type="ECO:0000259" key="10">
    <source>
        <dbReference type="PROSITE" id="PS51779"/>
    </source>
</evidence>
<dbReference type="EMBL" id="SHNN01000002">
    <property type="protein sequence ID" value="MCX2981769.1"/>
    <property type="molecule type" value="Genomic_DNA"/>
</dbReference>
<accession>A0ABT3TIE0</accession>
<dbReference type="PANTHER" id="PTHR34597">
    <property type="entry name" value="SLR1661 PROTEIN"/>
    <property type="match status" value="1"/>
</dbReference>
<organism evidence="11 12">
    <name type="scientific">Candidatus Litorirhabdus singularis</name>
    <dbReference type="NCBI Taxonomy" id="2518993"/>
    <lineage>
        <taxon>Bacteria</taxon>
        <taxon>Pseudomonadati</taxon>
        <taxon>Pseudomonadota</taxon>
        <taxon>Gammaproteobacteria</taxon>
        <taxon>Cellvibrionales</taxon>
        <taxon>Halieaceae</taxon>
        <taxon>Candidatus Litorirhabdus</taxon>
    </lineage>
</organism>
<evidence type="ECO:0000256" key="2">
    <source>
        <dbReference type="ARBA" id="ARBA00009055"/>
    </source>
</evidence>
<keyword evidence="6" id="KW-0653">Protein transport</keyword>
<evidence type="ECO:0000256" key="8">
    <source>
        <dbReference type="ARBA" id="ARBA00023237"/>
    </source>
</evidence>
<evidence type="ECO:0000256" key="4">
    <source>
        <dbReference type="ARBA" id="ARBA00022452"/>
    </source>
</evidence>
<keyword evidence="5" id="KW-0812">Transmembrane</keyword>
<keyword evidence="3" id="KW-0813">Transport</keyword>
<dbReference type="InterPro" id="IPR034746">
    <property type="entry name" value="POTRA"/>
</dbReference>
<evidence type="ECO:0000256" key="3">
    <source>
        <dbReference type="ARBA" id="ARBA00022448"/>
    </source>
</evidence>
<evidence type="ECO:0000256" key="7">
    <source>
        <dbReference type="ARBA" id="ARBA00023136"/>
    </source>
</evidence>
<evidence type="ECO:0000256" key="9">
    <source>
        <dbReference type="SAM" id="Coils"/>
    </source>
</evidence>
<dbReference type="Pfam" id="PF03865">
    <property type="entry name" value="ShlB"/>
    <property type="match status" value="1"/>
</dbReference>
<feature type="coiled-coil region" evidence="9">
    <location>
        <begin position="41"/>
        <end position="69"/>
    </location>
</feature>
<dbReference type="PANTHER" id="PTHR34597:SF1">
    <property type="entry name" value="HEME_HEMOPEXIN TRANSPORTER PROTEIN HUXB"/>
    <property type="match status" value="1"/>
</dbReference>
<dbReference type="PROSITE" id="PS51779">
    <property type="entry name" value="POTRA"/>
    <property type="match status" value="1"/>
</dbReference>
<gene>
    <name evidence="11" type="ORF">EYC98_12955</name>
</gene>
<keyword evidence="9" id="KW-0175">Coiled coil</keyword>
<comment type="similarity">
    <text evidence="2">Belongs to the TPS (TC 1.B.20) family.</text>
</comment>
<name>A0ABT3TIE0_9GAMM</name>
<dbReference type="Pfam" id="PF08479">
    <property type="entry name" value="POTRA_2"/>
    <property type="match status" value="1"/>
</dbReference>
<evidence type="ECO:0000256" key="6">
    <source>
        <dbReference type="ARBA" id="ARBA00022927"/>
    </source>
</evidence>